<dbReference type="InterPro" id="IPR036390">
    <property type="entry name" value="WH_DNA-bd_sf"/>
</dbReference>
<evidence type="ECO:0000313" key="4">
    <source>
        <dbReference type="Proteomes" id="UP000041601"/>
    </source>
</evidence>
<sequence length="123" mass="13821">MDKLVIKTATEDDFFKRGKKLATLADTEQPLPQEHTITFEDPLEMVRVLSAARIVLLRTVKMYPGSITSLSTRLKRDRSAVTRDVAILKKAGLVTVEQKVLPGHGRMKEVKTTAHRLKLEALL</sequence>
<evidence type="ECO:0000313" key="5">
    <source>
        <dbReference type="Proteomes" id="UP000048841"/>
    </source>
</evidence>
<reference evidence="2 4" key="2">
    <citation type="submission" date="2015-03" db="EMBL/GenBank/DDBJ databases">
        <authorList>
            <consortium name="Pathogen Informatics"/>
            <person name="Murphy D."/>
        </authorList>
    </citation>
    <scope>NUCLEOTIDE SEQUENCE [LARGE SCALE GENOMIC DNA]</scope>
    <source>
        <strain evidence="2 4">IP05342</strain>
    </source>
</reference>
<reference evidence="1 5" key="1">
    <citation type="submission" date="2015-03" db="EMBL/GenBank/DDBJ databases">
        <authorList>
            <person name="Murphy D."/>
        </authorList>
    </citation>
    <scope>NUCLEOTIDE SEQUENCE [LARGE SCALE GENOMIC DNA]</scope>
    <source>
        <strain evidence="1 5">IP26249</strain>
    </source>
</reference>
<organism evidence="1 5">
    <name type="scientific">Yersinia enterocolitica</name>
    <dbReference type="NCBI Taxonomy" id="630"/>
    <lineage>
        <taxon>Bacteria</taxon>
        <taxon>Pseudomonadati</taxon>
        <taxon>Pseudomonadota</taxon>
        <taxon>Gammaproteobacteria</taxon>
        <taxon>Enterobacterales</taxon>
        <taxon>Yersiniaceae</taxon>
        <taxon>Yersinia</taxon>
    </lineage>
</organism>
<keyword evidence="4" id="KW-1185">Reference proteome</keyword>
<reference evidence="3 6" key="3">
    <citation type="submission" date="2021-01" db="EMBL/GenBank/DDBJ databases">
        <title>FDA dAtabase for Regulatory Grade micrObial Sequences (FDA-ARGOS): Supporting development and validation of Infectious Disease Dx tests.</title>
        <authorList>
            <person name="Blissenbach B."/>
            <person name="Krut O."/>
            <person name="Tallon L."/>
            <person name="Sadzewicz L."/>
            <person name="Zhao X."/>
            <person name="Boylan J."/>
            <person name="Ott S."/>
            <person name="Bowen H."/>
            <person name="Vavikolanu K."/>
            <person name="Mehta A."/>
            <person name="Aluvathingal J."/>
            <person name="Nadendla S."/>
            <person name="Yan Y."/>
            <person name="Sichtig H."/>
        </authorList>
    </citation>
    <scope>NUCLEOTIDE SEQUENCE [LARGE SCALE GENOMIC DNA]</scope>
    <source>
        <strain evidence="3 6">FDAARGOS_1082</strain>
    </source>
</reference>
<dbReference type="PATRIC" id="fig|630.129.peg.1713"/>
<dbReference type="Pfam" id="PF25212">
    <property type="entry name" value="HVO_A0114"/>
    <property type="match status" value="1"/>
</dbReference>
<dbReference type="SUPFAM" id="SSF46785">
    <property type="entry name" value="Winged helix' DNA-binding domain"/>
    <property type="match status" value="1"/>
</dbReference>
<dbReference type="Gene3D" id="1.10.10.10">
    <property type="entry name" value="Winged helix-like DNA-binding domain superfamily/Winged helix DNA-binding domain"/>
    <property type="match status" value="1"/>
</dbReference>
<accession>A0A0E1NA12</accession>
<dbReference type="RefSeq" id="WP_005160301.1">
    <property type="nucleotide sequence ID" value="NZ_CGBC01000046.1"/>
</dbReference>
<evidence type="ECO:0000313" key="1">
    <source>
        <dbReference type="EMBL" id="CFQ74047.1"/>
    </source>
</evidence>
<dbReference type="AlphaFoldDB" id="A0A0E1NA12"/>
<dbReference type="KEGG" id="yet:CH48_3352"/>
<dbReference type="GeneID" id="31409456"/>
<dbReference type="EMBL" id="CPXJ01000086">
    <property type="protein sequence ID" value="CNE65280.1"/>
    <property type="molecule type" value="Genomic_DNA"/>
</dbReference>
<dbReference type="Proteomes" id="UP000048841">
    <property type="component" value="Unassembled WGS sequence"/>
</dbReference>
<dbReference type="Proteomes" id="UP000041601">
    <property type="component" value="Unassembled WGS sequence"/>
</dbReference>
<dbReference type="EMBL" id="CGBR01000040">
    <property type="protein sequence ID" value="CFQ74047.1"/>
    <property type="molecule type" value="Genomic_DNA"/>
</dbReference>
<dbReference type="OMA" id="KIANPGH"/>
<dbReference type="EMBL" id="CP068146">
    <property type="protein sequence ID" value="QQU47182.1"/>
    <property type="molecule type" value="Genomic_DNA"/>
</dbReference>
<dbReference type="Proteomes" id="UP000595309">
    <property type="component" value="Chromosome"/>
</dbReference>
<name>A0A0E1NA12_YEREN</name>
<dbReference type="InterPro" id="IPR036388">
    <property type="entry name" value="WH-like_DNA-bd_sf"/>
</dbReference>
<evidence type="ECO:0000313" key="6">
    <source>
        <dbReference type="Proteomes" id="UP000595309"/>
    </source>
</evidence>
<evidence type="ECO:0000313" key="3">
    <source>
        <dbReference type="EMBL" id="QQU47182.1"/>
    </source>
</evidence>
<gene>
    <name evidence="1" type="ORF">ERS137941_03756</name>
    <name evidence="2" type="ORF">ERS137959_04348</name>
    <name evidence="3" type="ORF">I6I39_20355</name>
</gene>
<evidence type="ECO:0000313" key="2">
    <source>
        <dbReference type="EMBL" id="CNE65280.1"/>
    </source>
</evidence>
<protein>
    <submittedName>
        <fullName evidence="2 3">Transcriptional regulator</fullName>
    </submittedName>
    <submittedName>
        <fullName evidence="1">Putative transcriptional regulator</fullName>
    </submittedName>
</protein>
<proteinExistence type="predicted"/>